<feature type="domain" description="DUF1664" evidence="3">
    <location>
        <begin position="97"/>
        <end position="214"/>
    </location>
</feature>
<evidence type="ECO:0000256" key="1">
    <source>
        <dbReference type="SAM" id="MobiDB-lite"/>
    </source>
</evidence>
<proteinExistence type="predicted"/>
<sequence>MALGKLALAVSAAIIGSTIANEGSVPGIKDIFSGAFKILKYVQHDKESPKSSSSKPRTDSLLDQVNNLRQELQQLASSRSVTIVTTSSGGGVTFNRVTAIVVVGAVGYLYIRWKGWKITDMMFVTRRGLADASAAVGKQLEQVQSSIAAAKKFLATRIDRVDCRLDECKEITESTRDEVKVLNGDITAFQEEMQSVHRVVQTLETKLGRLENSQDMTTRGISELCKFASRLEQDRNSEMLLGGSASSSRAALESSKSLPVNRAGSLPPIAIEPPSPTTPASGETSTPVPTPKVHRSTTVSETFLKELKGVSNPVGPVFSRSNSVKPGLIDISNGLSGPSQSNGSSQSAEMSSGNSSGSGRFGIRLPGISVFSRNRSPAN</sequence>
<feature type="region of interest" description="Disordered" evidence="1">
    <location>
        <begin position="310"/>
        <end position="379"/>
    </location>
</feature>
<organism evidence="4 5">
    <name type="scientific">Rhynchospora breviuscula</name>
    <dbReference type="NCBI Taxonomy" id="2022672"/>
    <lineage>
        <taxon>Eukaryota</taxon>
        <taxon>Viridiplantae</taxon>
        <taxon>Streptophyta</taxon>
        <taxon>Embryophyta</taxon>
        <taxon>Tracheophyta</taxon>
        <taxon>Spermatophyta</taxon>
        <taxon>Magnoliopsida</taxon>
        <taxon>Liliopsida</taxon>
        <taxon>Poales</taxon>
        <taxon>Cyperaceae</taxon>
        <taxon>Cyperoideae</taxon>
        <taxon>Rhynchosporeae</taxon>
        <taxon>Rhynchospora</taxon>
    </lineage>
</organism>
<accession>A0A9Q0D1U2</accession>
<keyword evidence="2" id="KW-0732">Signal</keyword>
<feature type="compositionally biased region" description="Low complexity" evidence="1">
    <location>
        <begin position="332"/>
        <end position="358"/>
    </location>
</feature>
<evidence type="ECO:0000313" key="5">
    <source>
        <dbReference type="Proteomes" id="UP001151287"/>
    </source>
</evidence>
<name>A0A9Q0D1U2_9POAL</name>
<dbReference type="AlphaFoldDB" id="A0A9Q0D1U2"/>
<evidence type="ECO:0000313" key="4">
    <source>
        <dbReference type="EMBL" id="KAJ1704305.1"/>
    </source>
</evidence>
<feature type="compositionally biased region" description="Polar residues" evidence="1">
    <location>
        <begin position="278"/>
        <end position="287"/>
    </location>
</feature>
<dbReference type="PANTHER" id="PTHR47289">
    <property type="entry name" value="TRANSCRIPTION FACTOR, PUTATIVE (DUF1664)-RELATED"/>
    <property type="match status" value="1"/>
</dbReference>
<reference evidence="4" key="1">
    <citation type="journal article" date="2022" name="Cell">
        <title>Repeat-based holocentromeres influence genome architecture and karyotype evolution.</title>
        <authorList>
            <person name="Hofstatter P.G."/>
            <person name="Thangavel G."/>
            <person name="Lux T."/>
            <person name="Neumann P."/>
            <person name="Vondrak T."/>
            <person name="Novak P."/>
            <person name="Zhang M."/>
            <person name="Costa L."/>
            <person name="Castellani M."/>
            <person name="Scott A."/>
            <person name="Toegelov H."/>
            <person name="Fuchs J."/>
            <person name="Mata-Sucre Y."/>
            <person name="Dias Y."/>
            <person name="Vanzela A.L.L."/>
            <person name="Huettel B."/>
            <person name="Almeida C.C.S."/>
            <person name="Simkova H."/>
            <person name="Souza G."/>
            <person name="Pedrosa-Harand A."/>
            <person name="Macas J."/>
            <person name="Mayer K.F.X."/>
            <person name="Houben A."/>
            <person name="Marques A."/>
        </authorList>
    </citation>
    <scope>NUCLEOTIDE SEQUENCE</scope>
    <source>
        <strain evidence="4">RhyBre1mFocal</strain>
    </source>
</reference>
<feature type="region of interest" description="Disordered" evidence="1">
    <location>
        <begin position="252"/>
        <end position="296"/>
    </location>
</feature>
<dbReference type="EMBL" id="JAMQYH010000001">
    <property type="protein sequence ID" value="KAJ1704305.1"/>
    <property type="molecule type" value="Genomic_DNA"/>
</dbReference>
<comment type="caution">
    <text evidence="4">The sequence shown here is derived from an EMBL/GenBank/DDBJ whole genome shotgun (WGS) entry which is preliminary data.</text>
</comment>
<dbReference type="Proteomes" id="UP001151287">
    <property type="component" value="Unassembled WGS sequence"/>
</dbReference>
<feature type="signal peptide" evidence="2">
    <location>
        <begin position="1"/>
        <end position="20"/>
    </location>
</feature>
<keyword evidence="5" id="KW-1185">Reference proteome</keyword>
<feature type="chain" id="PRO_5040176717" description="DUF1664 domain-containing protein" evidence="2">
    <location>
        <begin position="21"/>
        <end position="379"/>
    </location>
</feature>
<evidence type="ECO:0000256" key="2">
    <source>
        <dbReference type="SAM" id="SignalP"/>
    </source>
</evidence>
<dbReference type="Pfam" id="PF07889">
    <property type="entry name" value="DUF1664"/>
    <property type="match status" value="1"/>
</dbReference>
<protein>
    <recommendedName>
        <fullName evidence="3">DUF1664 domain-containing protein</fullName>
    </recommendedName>
</protein>
<dbReference type="OrthoDB" id="544175at2759"/>
<dbReference type="InterPro" id="IPR012458">
    <property type="entry name" value="DUF1664"/>
</dbReference>
<gene>
    <name evidence="4" type="ORF">LUZ63_004084</name>
</gene>
<evidence type="ECO:0000259" key="3">
    <source>
        <dbReference type="Pfam" id="PF07889"/>
    </source>
</evidence>
<dbReference type="PANTHER" id="PTHR47289:SF2">
    <property type="entry name" value="TRANSCRIPTION FACTOR, PUTATIVE (DUF1664)-RELATED"/>
    <property type="match status" value="1"/>
</dbReference>